<dbReference type="EMBL" id="BX908798">
    <property type="protein sequence ID" value="CAF22871.1"/>
    <property type="molecule type" value="Genomic_DNA"/>
</dbReference>
<dbReference type="Proteomes" id="UP000000529">
    <property type="component" value="Chromosome"/>
</dbReference>
<organism evidence="1 2">
    <name type="scientific">Protochlamydia amoebophila (strain UWE25)</name>
    <dbReference type="NCBI Taxonomy" id="264201"/>
    <lineage>
        <taxon>Bacteria</taxon>
        <taxon>Pseudomonadati</taxon>
        <taxon>Chlamydiota</taxon>
        <taxon>Chlamydiia</taxon>
        <taxon>Parachlamydiales</taxon>
        <taxon>Parachlamydiaceae</taxon>
        <taxon>Candidatus Protochlamydia</taxon>
    </lineage>
</organism>
<sequence length="74" mass="8726">MRHQKFVEQIPENLSFEVILTFEKNILNDIPIEDIDSIDKINNFSNKNLILNTICNEKLSCDALTKNLFIFKKR</sequence>
<proteinExistence type="predicted"/>
<dbReference type="KEGG" id="pcu:PC_RS00725"/>
<reference evidence="1 2" key="1">
    <citation type="journal article" date="2004" name="Science">
        <title>Illuminating the evolutionary history of chlamydiae.</title>
        <authorList>
            <person name="Horn M."/>
            <person name="Collingro A."/>
            <person name="Schmitz-Esser S."/>
            <person name="Beier C.L."/>
            <person name="Purkhold U."/>
            <person name="Fartmann B."/>
            <person name="Brandt P."/>
            <person name="Nyakatura G.J."/>
            <person name="Droege M."/>
            <person name="Frishman D."/>
            <person name="Rattei T."/>
            <person name="Mewes H."/>
            <person name="Wagner M."/>
        </authorList>
    </citation>
    <scope>NUCLEOTIDE SEQUENCE [LARGE SCALE GENOMIC DNA]</scope>
    <source>
        <strain evidence="1 2">UWE25</strain>
    </source>
</reference>
<keyword evidence="2" id="KW-1185">Reference proteome</keyword>
<protein>
    <submittedName>
        <fullName evidence="1">Uncharacterized protein</fullName>
    </submittedName>
</protein>
<dbReference type="STRING" id="264201.pc0147"/>
<evidence type="ECO:0000313" key="2">
    <source>
        <dbReference type="Proteomes" id="UP000000529"/>
    </source>
</evidence>
<dbReference type="AlphaFoldDB" id="Q6MEX8"/>
<dbReference type="RefSeq" id="WP_011174697.1">
    <property type="nucleotide sequence ID" value="NC_005861.2"/>
</dbReference>
<evidence type="ECO:0000313" key="1">
    <source>
        <dbReference type="EMBL" id="CAF22871.1"/>
    </source>
</evidence>
<name>Q6MEX8_PARUW</name>
<gene>
    <name evidence="1" type="ORF">PC_RS00725</name>
</gene>
<dbReference type="HOGENOM" id="CLU_2684510_0_0_0"/>
<accession>Q6MEX8</accession>